<proteinExistence type="predicted"/>
<dbReference type="EMBL" id="JAEFCI010012134">
    <property type="protein sequence ID" value="KAG5456190.1"/>
    <property type="molecule type" value="Genomic_DNA"/>
</dbReference>
<name>A0A8H7ZN31_9FUNG</name>
<evidence type="ECO:0000313" key="3">
    <source>
        <dbReference type="Proteomes" id="UP000673691"/>
    </source>
</evidence>
<feature type="region of interest" description="Disordered" evidence="1">
    <location>
        <begin position="148"/>
        <end position="177"/>
    </location>
</feature>
<sequence>TKLARRHHLVSSRGWARVDRDVAFQTADDLYGPPSALVQKSCCLAQFVNFALLRCRCWEPDCRSIGKATGSPLPPGANAGEFAGGENQLQHAPKRGRAQPRPARRQPRSHAARATASRRLKRGGGPPILLRNQKPGYPLDAATWRRLQAAGTASAPKGRRPLISEARRFGRGPSHGN</sequence>
<evidence type="ECO:0000256" key="1">
    <source>
        <dbReference type="SAM" id="MobiDB-lite"/>
    </source>
</evidence>
<comment type="caution">
    <text evidence="2">The sequence shown here is derived from an EMBL/GenBank/DDBJ whole genome shotgun (WGS) entry which is preliminary data.</text>
</comment>
<reference evidence="2 3" key="1">
    <citation type="journal article" name="Sci. Rep.">
        <title>Genome-scale phylogenetic analyses confirm Olpidium as the closest living zoosporic fungus to the non-flagellated, terrestrial fungi.</title>
        <authorList>
            <person name="Chang Y."/>
            <person name="Rochon D."/>
            <person name="Sekimoto S."/>
            <person name="Wang Y."/>
            <person name="Chovatia M."/>
            <person name="Sandor L."/>
            <person name="Salamov A."/>
            <person name="Grigoriev I.V."/>
            <person name="Stajich J.E."/>
            <person name="Spatafora J.W."/>
        </authorList>
    </citation>
    <scope>NUCLEOTIDE SEQUENCE [LARGE SCALE GENOMIC DNA]</scope>
    <source>
        <strain evidence="2">S191</strain>
    </source>
</reference>
<feature type="region of interest" description="Disordered" evidence="1">
    <location>
        <begin position="72"/>
        <end position="136"/>
    </location>
</feature>
<organism evidence="2 3">
    <name type="scientific">Olpidium bornovanus</name>
    <dbReference type="NCBI Taxonomy" id="278681"/>
    <lineage>
        <taxon>Eukaryota</taxon>
        <taxon>Fungi</taxon>
        <taxon>Fungi incertae sedis</taxon>
        <taxon>Olpidiomycota</taxon>
        <taxon>Olpidiomycotina</taxon>
        <taxon>Olpidiomycetes</taxon>
        <taxon>Olpidiales</taxon>
        <taxon>Olpidiaceae</taxon>
        <taxon>Olpidium</taxon>
    </lineage>
</organism>
<feature type="non-terminal residue" evidence="2">
    <location>
        <position position="1"/>
    </location>
</feature>
<gene>
    <name evidence="2" type="ORF">BJ554DRAFT_4134</name>
</gene>
<feature type="compositionally biased region" description="Low complexity" evidence="1">
    <location>
        <begin position="76"/>
        <end position="87"/>
    </location>
</feature>
<keyword evidence="3" id="KW-1185">Reference proteome</keyword>
<accession>A0A8H7ZN31</accession>
<evidence type="ECO:0000313" key="2">
    <source>
        <dbReference type="EMBL" id="KAG5456190.1"/>
    </source>
</evidence>
<protein>
    <submittedName>
        <fullName evidence="2">Uncharacterized protein</fullName>
    </submittedName>
</protein>
<dbReference type="Proteomes" id="UP000673691">
    <property type="component" value="Unassembled WGS sequence"/>
</dbReference>
<dbReference type="AlphaFoldDB" id="A0A8H7ZN31"/>
<feature type="compositionally biased region" description="Basic residues" evidence="1">
    <location>
        <begin position="92"/>
        <end position="122"/>
    </location>
</feature>